<organism evidence="1 2">
    <name type="scientific">Pleurodeles waltl</name>
    <name type="common">Iberian ribbed newt</name>
    <dbReference type="NCBI Taxonomy" id="8319"/>
    <lineage>
        <taxon>Eukaryota</taxon>
        <taxon>Metazoa</taxon>
        <taxon>Chordata</taxon>
        <taxon>Craniata</taxon>
        <taxon>Vertebrata</taxon>
        <taxon>Euteleostomi</taxon>
        <taxon>Amphibia</taxon>
        <taxon>Batrachia</taxon>
        <taxon>Caudata</taxon>
        <taxon>Salamandroidea</taxon>
        <taxon>Salamandridae</taxon>
        <taxon>Pleurodelinae</taxon>
        <taxon>Pleurodeles</taxon>
    </lineage>
</organism>
<comment type="caution">
    <text evidence="1">The sequence shown here is derived from an EMBL/GenBank/DDBJ whole genome shotgun (WGS) entry which is preliminary data.</text>
</comment>
<evidence type="ECO:0000313" key="1">
    <source>
        <dbReference type="EMBL" id="KAJ1217894.1"/>
    </source>
</evidence>
<dbReference type="Proteomes" id="UP001066276">
    <property type="component" value="Chromosome 1_1"/>
</dbReference>
<sequence>MQICAAECFGAERHRGCVRASHLTRAGSPPCAACREGASSGRRAVARQQRRNLLLPQKQAGRRPGQRCSRAALGTLACQVFGGLFGDDGLSRLRPRTHATRCRLSALPAQRDSVSPSVALHVPEGREKKRDTFSPTHPLNIRAEKTSNSVKC</sequence>
<dbReference type="AlphaFoldDB" id="A0AAV7WUW6"/>
<evidence type="ECO:0000313" key="2">
    <source>
        <dbReference type="Proteomes" id="UP001066276"/>
    </source>
</evidence>
<keyword evidence="2" id="KW-1185">Reference proteome</keyword>
<reference evidence="1" key="1">
    <citation type="journal article" date="2022" name="bioRxiv">
        <title>Sequencing and chromosome-scale assembly of the giantPleurodeles waltlgenome.</title>
        <authorList>
            <person name="Brown T."/>
            <person name="Elewa A."/>
            <person name="Iarovenko S."/>
            <person name="Subramanian E."/>
            <person name="Araus A.J."/>
            <person name="Petzold A."/>
            <person name="Susuki M."/>
            <person name="Suzuki K.-i.T."/>
            <person name="Hayashi T."/>
            <person name="Toyoda A."/>
            <person name="Oliveira C."/>
            <person name="Osipova E."/>
            <person name="Leigh N.D."/>
            <person name="Simon A."/>
            <person name="Yun M.H."/>
        </authorList>
    </citation>
    <scope>NUCLEOTIDE SEQUENCE</scope>
    <source>
        <strain evidence="1">20211129_DDA</strain>
        <tissue evidence="1">Liver</tissue>
    </source>
</reference>
<protein>
    <submittedName>
        <fullName evidence="1">Uncharacterized protein</fullName>
    </submittedName>
</protein>
<proteinExistence type="predicted"/>
<gene>
    <name evidence="1" type="ORF">NDU88_005481</name>
</gene>
<dbReference type="EMBL" id="JANPWB010000001">
    <property type="protein sequence ID" value="KAJ1217894.1"/>
    <property type="molecule type" value="Genomic_DNA"/>
</dbReference>
<name>A0AAV7WUW6_PLEWA</name>
<accession>A0AAV7WUW6</accession>